<proteinExistence type="inferred from homology"/>
<dbReference type="InterPro" id="IPR036390">
    <property type="entry name" value="WH_DNA-bd_sf"/>
</dbReference>
<evidence type="ECO:0000256" key="4">
    <source>
        <dbReference type="ARBA" id="ARBA00075096"/>
    </source>
</evidence>
<dbReference type="InterPro" id="IPR045135">
    <property type="entry name" value="Rpn7_N"/>
</dbReference>
<evidence type="ECO:0000256" key="2">
    <source>
        <dbReference type="ARBA" id="ARBA00005717"/>
    </source>
</evidence>
<dbReference type="Pfam" id="PF01399">
    <property type="entry name" value="PCI"/>
    <property type="match status" value="1"/>
</dbReference>
<dbReference type="SUPFAM" id="SSF46785">
    <property type="entry name" value="Winged helix' DNA-binding domain"/>
    <property type="match status" value="1"/>
</dbReference>
<dbReference type="SMART" id="SM00088">
    <property type="entry name" value="PINT"/>
    <property type="match status" value="1"/>
</dbReference>
<keyword evidence="5" id="KW-0175">Coiled coil</keyword>
<comment type="function">
    <text evidence="1">Acts as a regulatory subunit of the 26S proteasome which is involved in the ATP-dependent degradation of ubiquitinated proteins.</text>
</comment>
<dbReference type="InterPro" id="IPR049549">
    <property type="entry name" value="RPN7_PSMD6_C"/>
</dbReference>
<keyword evidence="3" id="KW-0647">Proteasome</keyword>
<dbReference type="PANTHER" id="PTHR14145:SF1">
    <property type="entry name" value="26S PROTEASOME NON-ATPASE REGULATORY SUBUNIT 6"/>
    <property type="match status" value="1"/>
</dbReference>
<dbReference type="Pfam" id="PF21154">
    <property type="entry name" value="RPN7_PSMD6_C"/>
    <property type="match status" value="1"/>
</dbReference>
<name>A0AAW1PFW6_9CHLO</name>
<dbReference type="Gene3D" id="1.25.40.570">
    <property type="match status" value="1"/>
</dbReference>
<organism evidence="7 8">
    <name type="scientific">Symbiochloris irregularis</name>
    <dbReference type="NCBI Taxonomy" id="706552"/>
    <lineage>
        <taxon>Eukaryota</taxon>
        <taxon>Viridiplantae</taxon>
        <taxon>Chlorophyta</taxon>
        <taxon>core chlorophytes</taxon>
        <taxon>Trebouxiophyceae</taxon>
        <taxon>Trebouxiales</taxon>
        <taxon>Trebouxiaceae</taxon>
        <taxon>Symbiochloris</taxon>
    </lineage>
</organism>
<evidence type="ECO:0000256" key="5">
    <source>
        <dbReference type="SAM" id="Coils"/>
    </source>
</evidence>
<sequence length="488" mass="55009">MAMLLQLSSMGSCGNLQPWLPWCGLVLSHQVFPARGSWAGVVASAVQHMELALLQSHRLETSHVQGAGTCLPLWWIECFQPCTASVHARFESLTDPQALEDGQDAPEPQDVKLELALKRFRFKAPGLGQKDKAKLQAELLEACFEADMAPLYEDLCSDLDWTQDASRAQKMRDANEARCRELDAKVTDAEENLGDVEVREALLAKADYLCRIGDRKAASEAYKTTLSKTAGVGLKMDIVFSLLRQDMAVGDWWGVKDHLKQAKELCSEGGDWERKNRLKVYEALFLLATRDFKHAAALFLDSIATFTATELFSYETCIFYTVITTLITLERVDLKKKVIDAPEILTVIGRIPNLEPFLNCFYACQYQEFFKAFASLTDQIRGDMYLHPHFRYYVREVRTVAYAQFLESYKSVTIQSMAASFGVTPEFIDMELVDFIVSGRLTAKIDKVAGVIETNRPDAKNAHYQQTIKQGDLLLNRLQKLAKIIDVE</sequence>
<evidence type="ECO:0000256" key="3">
    <source>
        <dbReference type="ARBA" id="ARBA00022942"/>
    </source>
</evidence>
<dbReference type="InterPro" id="IPR000717">
    <property type="entry name" value="PCI_dom"/>
</dbReference>
<dbReference type="Pfam" id="PF10602">
    <property type="entry name" value="RPN7"/>
    <property type="match status" value="1"/>
</dbReference>
<evidence type="ECO:0000313" key="8">
    <source>
        <dbReference type="Proteomes" id="UP001465755"/>
    </source>
</evidence>
<dbReference type="EMBL" id="JALJOQ010000033">
    <property type="protein sequence ID" value="KAK9807169.1"/>
    <property type="molecule type" value="Genomic_DNA"/>
</dbReference>
<evidence type="ECO:0000259" key="6">
    <source>
        <dbReference type="PROSITE" id="PS50250"/>
    </source>
</evidence>
<dbReference type="Proteomes" id="UP001465755">
    <property type="component" value="Unassembled WGS sequence"/>
</dbReference>
<dbReference type="PROSITE" id="PS50250">
    <property type="entry name" value="PCI"/>
    <property type="match status" value="1"/>
</dbReference>
<comment type="caution">
    <text evidence="7">The sequence shown here is derived from an EMBL/GenBank/DDBJ whole genome shotgun (WGS) entry which is preliminary data.</text>
</comment>
<dbReference type="InterPro" id="IPR019585">
    <property type="entry name" value="Rpn7/CSN1"/>
</dbReference>
<dbReference type="GO" id="GO:0043161">
    <property type="term" value="P:proteasome-mediated ubiquitin-dependent protein catabolic process"/>
    <property type="evidence" value="ECO:0007669"/>
    <property type="project" value="TreeGrafter"/>
</dbReference>
<feature type="domain" description="PCI" evidence="6">
    <location>
        <begin position="291"/>
        <end position="459"/>
    </location>
</feature>
<accession>A0AAW1PFW6</accession>
<keyword evidence="8" id="KW-1185">Reference proteome</keyword>
<feature type="coiled-coil region" evidence="5">
    <location>
        <begin position="172"/>
        <end position="199"/>
    </location>
</feature>
<reference evidence="7 8" key="1">
    <citation type="journal article" date="2024" name="Nat. Commun.">
        <title>Phylogenomics reveals the evolutionary origins of lichenization in chlorophyte algae.</title>
        <authorList>
            <person name="Puginier C."/>
            <person name="Libourel C."/>
            <person name="Otte J."/>
            <person name="Skaloud P."/>
            <person name="Haon M."/>
            <person name="Grisel S."/>
            <person name="Petersen M."/>
            <person name="Berrin J.G."/>
            <person name="Delaux P.M."/>
            <person name="Dal Grande F."/>
            <person name="Keller J."/>
        </authorList>
    </citation>
    <scope>NUCLEOTIDE SEQUENCE [LARGE SCALE GENOMIC DNA]</scope>
    <source>
        <strain evidence="7 8">SAG 2036</strain>
    </source>
</reference>
<dbReference type="AlphaFoldDB" id="A0AAW1PFW6"/>
<evidence type="ECO:0000256" key="1">
    <source>
        <dbReference type="ARBA" id="ARBA00002187"/>
    </source>
</evidence>
<dbReference type="GO" id="GO:0000502">
    <property type="term" value="C:proteasome complex"/>
    <property type="evidence" value="ECO:0007669"/>
    <property type="project" value="UniProtKB-KW"/>
</dbReference>
<dbReference type="PANTHER" id="PTHR14145">
    <property type="entry name" value="26S PROTESOME SUBUNIT 6"/>
    <property type="match status" value="1"/>
</dbReference>
<dbReference type="FunFam" id="1.25.40.570:FF:000005">
    <property type="entry name" value="26S proteasome regulatory subunit N7"/>
    <property type="match status" value="1"/>
</dbReference>
<comment type="similarity">
    <text evidence="2">Belongs to the proteasome subunit S10 family.</text>
</comment>
<protein>
    <recommendedName>
        <fullName evidence="4">26S proteasome regulatory subunit RPN7</fullName>
    </recommendedName>
</protein>
<evidence type="ECO:0000313" key="7">
    <source>
        <dbReference type="EMBL" id="KAK9807169.1"/>
    </source>
</evidence>
<gene>
    <name evidence="7" type="ORF">WJX73_003396</name>
</gene>